<protein>
    <submittedName>
        <fullName evidence="4">Putative exonuclease</fullName>
    </submittedName>
</protein>
<dbReference type="EMBL" id="BDMD01000078">
    <property type="protein sequence ID" value="GBF09568.1"/>
    <property type="molecule type" value="Genomic_DNA"/>
</dbReference>
<feature type="domain" description="Beta-Casp" evidence="3">
    <location>
        <begin position="229"/>
        <end position="339"/>
    </location>
</feature>
<dbReference type="OrthoDB" id="40950at2157"/>
<name>A0A401HB32_AERPX</name>
<keyword evidence="4" id="KW-0540">Nuclease</keyword>
<evidence type="ECO:0000313" key="5">
    <source>
        <dbReference type="Proteomes" id="UP000291213"/>
    </source>
</evidence>
<accession>A0A401HB32</accession>
<evidence type="ECO:0000256" key="1">
    <source>
        <dbReference type="ARBA" id="ARBA00022801"/>
    </source>
</evidence>
<dbReference type="Pfam" id="PF10996">
    <property type="entry name" value="Beta-Casp"/>
    <property type="match status" value="1"/>
</dbReference>
<dbReference type="PANTHER" id="PTHR11203:SF52">
    <property type="entry name" value="MRNA 3-END PROCESSING FACTOR"/>
    <property type="match status" value="1"/>
</dbReference>
<evidence type="ECO:0000259" key="3">
    <source>
        <dbReference type="SMART" id="SM01027"/>
    </source>
</evidence>
<dbReference type="Proteomes" id="UP000291213">
    <property type="component" value="Unassembled WGS sequence"/>
</dbReference>
<dbReference type="AlphaFoldDB" id="A0A401HB32"/>
<comment type="caution">
    <text evidence="4">The sequence shown here is derived from an EMBL/GenBank/DDBJ whole genome shotgun (WGS) entry which is preliminary data.</text>
</comment>
<organism evidence="4 5">
    <name type="scientific">Aeropyrum pernix</name>
    <dbReference type="NCBI Taxonomy" id="56636"/>
    <lineage>
        <taxon>Archaea</taxon>
        <taxon>Thermoproteota</taxon>
        <taxon>Thermoprotei</taxon>
        <taxon>Desulfurococcales</taxon>
        <taxon>Desulfurococcaceae</taxon>
        <taxon>Aeropyrum</taxon>
    </lineage>
</organism>
<dbReference type="Pfam" id="PF00753">
    <property type="entry name" value="Lactamase_B"/>
    <property type="match status" value="1"/>
</dbReference>
<evidence type="ECO:0000259" key="2">
    <source>
        <dbReference type="SMART" id="SM00849"/>
    </source>
</evidence>
<dbReference type="SUPFAM" id="SSF56281">
    <property type="entry name" value="Metallo-hydrolase/oxidoreductase"/>
    <property type="match status" value="1"/>
</dbReference>
<dbReference type="CDD" id="cd16295">
    <property type="entry name" value="TTHA0252-CPSF-like_MBL-fold"/>
    <property type="match status" value="1"/>
</dbReference>
<keyword evidence="1" id="KW-0378">Hydrolase</keyword>
<feature type="domain" description="Metallo-beta-lactamase" evidence="2">
    <location>
        <begin position="14"/>
        <end position="217"/>
    </location>
</feature>
<dbReference type="InterPro" id="IPR001279">
    <property type="entry name" value="Metallo-B-lactamas"/>
</dbReference>
<evidence type="ECO:0000313" key="4">
    <source>
        <dbReference type="EMBL" id="GBF09568.1"/>
    </source>
</evidence>
<dbReference type="InterPro" id="IPR022712">
    <property type="entry name" value="Beta_Casp"/>
</dbReference>
<dbReference type="InterPro" id="IPR011108">
    <property type="entry name" value="RMMBL"/>
</dbReference>
<dbReference type="RefSeq" id="WP_131160526.1">
    <property type="nucleotide sequence ID" value="NZ_BDMD01000078.1"/>
</dbReference>
<dbReference type="SMART" id="SM01027">
    <property type="entry name" value="Beta-Casp"/>
    <property type="match status" value="1"/>
</dbReference>
<dbReference type="InterPro" id="IPR050698">
    <property type="entry name" value="MBL"/>
</dbReference>
<sequence>MARIRILGSGREVGRAAILVESRGRGLLLDYGVNFDENDRPVFPGDVRPRDLDGLVLTHSHLDHIGAAPYLYVSQGPKVFGTRVTLHVSRLLLYDMIKLNGAYLPYDERSVEDMLGTAEYIDYGREYEAGRFTFKTFYSGHIPGSTAVLVEVDGRRILYTSDVNVIETKLVGPARLEGARADVVIVESTYGDSDHPPRSLSEERFYNAVMDVVSQGGTVLVPAFSVSRGQEIAMILAERGFEYPVWLDGMIRQVAEIYAANPRFILNPGLLMKVMSEFRIVSGWQDRRRAFKKPGVIIASAGMLKGGPSLYYARKMATNKKNGIFMVSYQAPGTPGRMILEEGVFGEERIPVLARVEWFDFSSHIDQSGIIKLLKSVNGVEKVVLVHGDPKAQEALKTRIREELGIGEVETPGNMDVLEV</sequence>
<dbReference type="GO" id="GO:0004521">
    <property type="term" value="F:RNA endonuclease activity"/>
    <property type="evidence" value="ECO:0007669"/>
    <property type="project" value="TreeGrafter"/>
</dbReference>
<gene>
    <name evidence="4" type="ORF">apy_12930</name>
</gene>
<dbReference type="PANTHER" id="PTHR11203">
    <property type="entry name" value="CLEAVAGE AND POLYADENYLATION SPECIFICITY FACTOR FAMILY MEMBER"/>
    <property type="match status" value="1"/>
</dbReference>
<dbReference type="SMART" id="SM00849">
    <property type="entry name" value="Lactamase_B"/>
    <property type="match status" value="1"/>
</dbReference>
<dbReference type="GO" id="GO:0004527">
    <property type="term" value="F:exonuclease activity"/>
    <property type="evidence" value="ECO:0007669"/>
    <property type="project" value="UniProtKB-KW"/>
</dbReference>
<dbReference type="Pfam" id="PF07521">
    <property type="entry name" value="RMMBL"/>
    <property type="match status" value="1"/>
</dbReference>
<dbReference type="Gene3D" id="3.60.15.10">
    <property type="entry name" value="Ribonuclease Z/Hydroxyacylglutathione hydrolase-like"/>
    <property type="match status" value="1"/>
</dbReference>
<reference evidence="4 5" key="1">
    <citation type="submission" date="2017-02" db="EMBL/GenBank/DDBJ databases">
        <title>isolation and characterization of a novel temperate virus Aeropyrum globular virus 1 infecting hyperthermophilic archaeon Aeropyrum.</title>
        <authorList>
            <person name="Yumiya M."/>
            <person name="Yoshida T."/>
            <person name="Sako Y."/>
        </authorList>
    </citation>
    <scope>NUCLEOTIDE SEQUENCE [LARGE SCALE GENOMIC DNA]</scope>
    <source>
        <strain evidence="4 5">YK1-12-2013</strain>
    </source>
</reference>
<dbReference type="Gene3D" id="3.40.50.10890">
    <property type="match status" value="1"/>
</dbReference>
<keyword evidence="4" id="KW-0269">Exonuclease</keyword>
<proteinExistence type="predicted"/>
<dbReference type="InterPro" id="IPR036866">
    <property type="entry name" value="RibonucZ/Hydroxyglut_hydro"/>
</dbReference>